<accession>A0A7V7V2Q4</accession>
<protein>
    <submittedName>
        <fullName evidence="1">Uncharacterized protein</fullName>
    </submittedName>
</protein>
<dbReference type="InterPro" id="IPR034660">
    <property type="entry name" value="DinB/YfiT-like"/>
</dbReference>
<gene>
    <name evidence="1" type="ORF">F8163_26090</name>
</gene>
<organism evidence="1 2">
    <name type="scientific">Bacillus luti</name>
    <dbReference type="NCBI Taxonomy" id="2026191"/>
    <lineage>
        <taxon>Bacteria</taxon>
        <taxon>Bacillati</taxon>
        <taxon>Bacillota</taxon>
        <taxon>Bacilli</taxon>
        <taxon>Bacillales</taxon>
        <taxon>Bacillaceae</taxon>
        <taxon>Bacillus</taxon>
        <taxon>Bacillus cereus group</taxon>
    </lineage>
</organism>
<evidence type="ECO:0000313" key="2">
    <source>
        <dbReference type="Proteomes" id="UP000470409"/>
    </source>
</evidence>
<comment type="caution">
    <text evidence="1">The sequence shown here is derived from an EMBL/GenBank/DDBJ whole genome shotgun (WGS) entry which is preliminary data.</text>
</comment>
<dbReference type="Gene3D" id="1.20.120.450">
    <property type="entry name" value="dinb family like domain"/>
    <property type="match status" value="1"/>
</dbReference>
<dbReference type="EMBL" id="WBPG01000030">
    <property type="protein sequence ID" value="KAB2440206.1"/>
    <property type="molecule type" value="Genomic_DNA"/>
</dbReference>
<name>A0A7V7V2Q4_9BACI</name>
<dbReference type="Proteomes" id="UP000470409">
    <property type="component" value="Unassembled WGS sequence"/>
</dbReference>
<dbReference type="AlphaFoldDB" id="A0A7V7V2Q4"/>
<dbReference type="SUPFAM" id="SSF109854">
    <property type="entry name" value="DinB/YfiT-like putative metalloenzymes"/>
    <property type="match status" value="1"/>
</dbReference>
<evidence type="ECO:0000313" key="1">
    <source>
        <dbReference type="EMBL" id="KAB2440206.1"/>
    </source>
</evidence>
<sequence length="60" mass="7726">MGIFRIQFNYDGRLRYISVYYMRRFNYNQHYIWFHVLEDEISHRGQIKMLKRKLFENYVK</sequence>
<proteinExistence type="predicted"/>
<reference evidence="1 2" key="1">
    <citation type="submission" date="2019-10" db="EMBL/GenBank/DDBJ databases">
        <title>Bacillus from the desert of Cuatro Cinegas, Coahuila.</title>
        <authorList>
            <person name="Olmedo-Alvarez G."/>
            <person name="Saldana S."/>
            <person name="Barcelo D."/>
        </authorList>
    </citation>
    <scope>NUCLEOTIDE SEQUENCE [LARGE SCALE GENOMIC DNA]</scope>
    <source>
        <strain evidence="1 2">CH155b_5T</strain>
    </source>
</reference>